<gene>
    <name evidence="4" type="ORF">AOG27_07070</name>
</gene>
<feature type="transmembrane region" description="Helical" evidence="1">
    <location>
        <begin position="768"/>
        <end position="788"/>
    </location>
</feature>
<protein>
    <submittedName>
        <fullName evidence="4">Transglutaminase</fullName>
    </submittedName>
</protein>
<keyword evidence="2" id="KW-0732">Signal</keyword>
<dbReference type="InterPro" id="IPR024618">
    <property type="entry name" value="DUF3857"/>
</dbReference>
<evidence type="ECO:0000256" key="1">
    <source>
        <dbReference type="SAM" id="Phobius"/>
    </source>
</evidence>
<feature type="transmembrane region" description="Helical" evidence="1">
    <location>
        <begin position="704"/>
        <end position="721"/>
    </location>
</feature>
<evidence type="ECO:0000313" key="5">
    <source>
        <dbReference type="Proteomes" id="UP000050378"/>
    </source>
</evidence>
<dbReference type="Gene3D" id="3.10.620.30">
    <property type="match status" value="1"/>
</dbReference>
<evidence type="ECO:0000313" key="4">
    <source>
        <dbReference type="EMBL" id="KPM84057.1"/>
    </source>
</evidence>
<keyword evidence="1" id="KW-1133">Transmembrane helix</keyword>
<feature type="transmembrane region" description="Helical" evidence="1">
    <location>
        <begin position="662"/>
        <end position="683"/>
    </location>
</feature>
<reference evidence="4 5" key="1">
    <citation type="submission" date="2015-09" db="EMBL/GenBank/DDBJ databases">
        <title>Draft Genome Sequence of Pseudoalteromonas lipolytica UCD-48B.</title>
        <authorList>
            <person name="Krusor M."/>
            <person name="Coil D.A."/>
            <person name="Lang J.M."/>
            <person name="Eisen J.A."/>
            <person name="Alexiev A."/>
        </authorList>
    </citation>
    <scope>NUCLEOTIDE SEQUENCE [LARGE SCALE GENOMIC DNA]</scope>
    <source>
        <strain evidence="4 5">UCD-48B</strain>
    </source>
</reference>
<dbReference type="RefSeq" id="WP_054552316.1">
    <property type="nucleotide sequence ID" value="NZ_LJTC01000004.1"/>
</dbReference>
<dbReference type="PATRIC" id="fig|570156.3.peg.2469"/>
<dbReference type="PROSITE" id="PS51257">
    <property type="entry name" value="PROKAR_LIPOPROTEIN"/>
    <property type="match status" value="1"/>
</dbReference>
<dbReference type="STRING" id="570156.AOG27_07070"/>
<dbReference type="EMBL" id="LJTC01000004">
    <property type="protein sequence ID" value="KPM84057.1"/>
    <property type="molecule type" value="Genomic_DNA"/>
</dbReference>
<feature type="transmembrane region" description="Helical" evidence="1">
    <location>
        <begin position="794"/>
        <end position="812"/>
    </location>
</feature>
<dbReference type="OrthoDB" id="8595007at2"/>
<sequence>MKWMHLQLKLLAVFLFFVSCFAAAEEYQVAPAANWVKHHKLLTPEIPRDQIRDGTFYLMLDTQLQVSEQAPQQRFNRTVMQAVNQSGVDYISQLNIDFDPNYQSLTLNSLGIIRDGQYIDKLNSAELQVLQRETDLASRIYNGTLSLNVIIDDMRVMDILDYSYTVSGSNPVYQHFSTKRTLNWSVPIVQQFMRVKWQKPTPLYINFMNGESPVTKTKLDTGFDYQISQHNEPTLSSASEVPHWYSPYKEVYFSEVNNWQEVVNWSLPLYQSAIEVSPAIETIARQIKFQHADLESQIVAALRFSQDEVRYLGLEMGTNSHQPTPASETLALRYGDCKDKTVLLISLLKALGVEAHPALVNTEDRKRTASLPVSPSLFDHVIVTLEHQGKRYWLDPTISYQRGDLENLAQPNYDVALIIKQGETGFTDMFTEPALKRIQVSDNYQIPEGIDEPVSFSTQYKYGDFEAISRRSSIAKNSLKSIEDDYREYYQDTYKGLKTAKPMLVESPEDTGQLITNEHYTIDDFWRPEGNDFQNDFYASEIQNSVYKPEQRERNNAPMWFRYPNNIETTIKVTFTDSNWQFDDEQATIDNPFFHLEKRVTFKDSVLTLYFDYSAKQDHIPADQIDLYLSERKKLNNATHYGIIKYGTNSATTTPADDETNWYSVFILSYLAAIIFFIAAWRFEVRKRPEFEGAQFYPVSNSKFYLYSLFSLGIFINYWSYRNWKFIKQQQNSHMMPIARGIFAPLFFFALFLQLIKHSEQTFNKNKILPTAVAFVIWLMIIVCEIASSLGDYGMWLFLIIPLLWLPIVNYIQNLNQPKDALEYNSKWRARQLLISVFATPLLLYGLIAELYLLPNSTIITGDKLWSYQVNFLKRQEIMPSDENVEYFYSDAFFDFRDDGNGMTKNTLFSYWKNEQGVIEKDLLYFNEIKEVKADYAKSPLTTSSLTVIDHDGNEMLLFLSNEDDLDRRFVAKVKQRLKESTLATEQNAD</sequence>
<dbReference type="InterPro" id="IPR038765">
    <property type="entry name" value="Papain-like_cys_pep_sf"/>
</dbReference>
<evidence type="ECO:0000256" key="2">
    <source>
        <dbReference type="SAM" id="SignalP"/>
    </source>
</evidence>
<accession>A0A0P7E1U9</accession>
<name>A0A0P7E1U9_9GAMM</name>
<keyword evidence="1" id="KW-0472">Membrane</keyword>
<feature type="domain" description="DUF3857" evidence="3">
    <location>
        <begin position="72"/>
        <end position="222"/>
    </location>
</feature>
<dbReference type="SUPFAM" id="SSF54001">
    <property type="entry name" value="Cysteine proteinases"/>
    <property type="match status" value="1"/>
</dbReference>
<organism evidence="4 5">
    <name type="scientific">Pseudoalteromonas lipolytica</name>
    <dbReference type="NCBI Taxonomy" id="570156"/>
    <lineage>
        <taxon>Bacteria</taxon>
        <taxon>Pseudomonadati</taxon>
        <taxon>Pseudomonadota</taxon>
        <taxon>Gammaproteobacteria</taxon>
        <taxon>Alteromonadales</taxon>
        <taxon>Pseudoalteromonadaceae</taxon>
        <taxon>Pseudoalteromonas</taxon>
    </lineage>
</organism>
<dbReference type="Proteomes" id="UP000050378">
    <property type="component" value="Unassembled WGS sequence"/>
</dbReference>
<feature type="transmembrane region" description="Helical" evidence="1">
    <location>
        <begin position="833"/>
        <end position="854"/>
    </location>
</feature>
<dbReference type="Gene3D" id="2.60.40.3140">
    <property type="match status" value="1"/>
</dbReference>
<proteinExistence type="predicted"/>
<feature type="transmembrane region" description="Helical" evidence="1">
    <location>
        <begin position="737"/>
        <end position="756"/>
    </location>
</feature>
<keyword evidence="1" id="KW-0812">Transmembrane</keyword>
<evidence type="ECO:0000259" key="3">
    <source>
        <dbReference type="Pfam" id="PF12969"/>
    </source>
</evidence>
<dbReference type="AlphaFoldDB" id="A0A0P7E1U9"/>
<comment type="caution">
    <text evidence="4">The sequence shown here is derived from an EMBL/GenBank/DDBJ whole genome shotgun (WGS) entry which is preliminary data.</text>
</comment>
<dbReference type="Pfam" id="PF12969">
    <property type="entry name" value="DUF3857"/>
    <property type="match status" value="1"/>
</dbReference>
<feature type="signal peptide" evidence="2">
    <location>
        <begin position="1"/>
        <end position="24"/>
    </location>
</feature>
<feature type="chain" id="PRO_5006138211" evidence="2">
    <location>
        <begin position="25"/>
        <end position="990"/>
    </location>
</feature>